<dbReference type="EMBL" id="GL883102">
    <property type="protein sequence ID" value="EGG08082.1"/>
    <property type="molecule type" value="Genomic_DNA"/>
</dbReference>
<dbReference type="GeneID" id="18926775"/>
<evidence type="ECO:0000256" key="1">
    <source>
        <dbReference type="SAM" id="SignalP"/>
    </source>
</evidence>
<organism evidence="3">
    <name type="scientific">Melampsora larici-populina (strain 98AG31 / pathotype 3-4-7)</name>
    <name type="common">Poplar leaf rust fungus</name>
    <dbReference type="NCBI Taxonomy" id="747676"/>
    <lineage>
        <taxon>Eukaryota</taxon>
        <taxon>Fungi</taxon>
        <taxon>Dikarya</taxon>
        <taxon>Basidiomycota</taxon>
        <taxon>Pucciniomycotina</taxon>
        <taxon>Pucciniomycetes</taxon>
        <taxon>Pucciniales</taxon>
        <taxon>Melampsoraceae</taxon>
        <taxon>Melampsora</taxon>
    </lineage>
</organism>
<dbReference type="AlphaFoldDB" id="F4RHT3"/>
<evidence type="ECO:0000313" key="3">
    <source>
        <dbReference type="Proteomes" id="UP000001072"/>
    </source>
</evidence>
<evidence type="ECO:0000313" key="2">
    <source>
        <dbReference type="EMBL" id="EGG08082.1"/>
    </source>
</evidence>
<sequence>MMSQWSLKLLAVFLSLIAIIAPIAEGKRMPTGNSHKEPPRPKIPKCGPAIAKCKTGTPSCVGKRPSCGQGGEFIKCPVPLTCA</sequence>
<keyword evidence="3" id="KW-1185">Reference proteome</keyword>
<accession>F4RHT3</accession>
<name>F4RHT3_MELLP</name>
<dbReference type="HOGENOM" id="CLU_183918_0_0_1"/>
<dbReference type="VEuPathDB" id="FungiDB:MELLADRAFT_124480"/>
<keyword evidence="1" id="KW-0732">Signal</keyword>
<gene>
    <name evidence="2" type="ORF">MELLADRAFT_124480</name>
</gene>
<dbReference type="KEGG" id="mlr:MELLADRAFT_124480"/>
<protein>
    <submittedName>
        <fullName evidence="2">Secreted protein</fullName>
    </submittedName>
</protein>
<proteinExistence type="predicted"/>
<feature type="chain" id="PRO_5003315234" evidence="1">
    <location>
        <begin position="27"/>
        <end position="83"/>
    </location>
</feature>
<dbReference type="Proteomes" id="UP000001072">
    <property type="component" value="Unassembled WGS sequence"/>
</dbReference>
<dbReference type="RefSeq" id="XP_007408847.1">
    <property type="nucleotide sequence ID" value="XM_007408785.1"/>
</dbReference>
<reference evidence="3" key="1">
    <citation type="journal article" date="2011" name="Proc. Natl. Acad. Sci. U.S.A.">
        <title>Obligate biotrophy features unraveled by the genomic analysis of rust fungi.</title>
        <authorList>
            <person name="Duplessis S."/>
            <person name="Cuomo C.A."/>
            <person name="Lin Y.-C."/>
            <person name="Aerts A."/>
            <person name="Tisserant E."/>
            <person name="Veneault-Fourrey C."/>
            <person name="Joly D.L."/>
            <person name="Hacquard S."/>
            <person name="Amselem J."/>
            <person name="Cantarel B.L."/>
            <person name="Chiu R."/>
            <person name="Coutinho P.M."/>
            <person name="Feau N."/>
            <person name="Field M."/>
            <person name="Frey P."/>
            <person name="Gelhaye E."/>
            <person name="Goldberg J."/>
            <person name="Grabherr M.G."/>
            <person name="Kodira C.D."/>
            <person name="Kohler A."/>
            <person name="Kuees U."/>
            <person name="Lindquist E.A."/>
            <person name="Lucas S.M."/>
            <person name="Mago R."/>
            <person name="Mauceli E."/>
            <person name="Morin E."/>
            <person name="Murat C."/>
            <person name="Pangilinan J.L."/>
            <person name="Park R."/>
            <person name="Pearson M."/>
            <person name="Quesneville H."/>
            <person name="Rouhier N."/>
            <person name="Sakthikumar S."/>
            <person name="Salamov A.A."/>
            <person name="Schmutz J."/>
            <person name="Selles B."/>
            <person name="Shapiro H."/>
            <person name="Tanguay P."/>
            <person name="Tuskan G.A."/>
            <person name="Henrissat B."/>
            <person name="Van de Peer Y."/>
            <person name="Rouze P."/>
            <person name="Ellis J.G."/>
            <person name="Dodds P.N."/>
            <person name="Schein J.E."/>
            <person name="Zhong S."/>
            <person name="Hamelin R.C."/>
            <person name="Grigoriev I.V."/>
            <person name="Szabo L.J."/>
            <person name="Martin F."/>
        </authorList>
    </citation>
    <scope>NUCLEOTIDE SEQUENCE [LARGE SCALE GENOMIC DNA]</scope>
    <source>
        <strain evidence="3">98AG31 / pathotype 3-4-7</strain>
    </source>
</reference>
<dbReference type="InParanoid" id="F4RHT3"/>
<feature type="signal peptide" evidence="1">
    <location>
        <begin position="1"/>
        <end position="26"/>
    </location>
</feature>